<evidence type="ECO:0000256" key="10">
    <source>
        <dbReference type="ARBA" id="ARBA00023004"/>
    </source>
</evidence>
<comment type="subcellular location">
    <subcellularLocation>
        <location evidence="1">Periplasm</location>
    </subcellularLocation>
</comment>
<evidence type="ECO:0000256" key="1">
    <source>
        <dbReference type="ARBA" id="ARBA00004418"/>
    </source>
</evidence>
<dbReference type="GO" id="GO:0046872">
    <property type="term" value="F:metal ion binding"/>
    <property type="evidence" value="ECO:0007669"/>
    <property type="project" value="UniProtKB-KW"/>
</dbReference>
<feature type="domain" description="Cytochrome c" evidence="13">
    <location>
        <begin position="70"/>
        <end position="171"/>
    </location>
</feature>
<dbReference type="PIRSF" id="PIRSF000294">
    <property type="entry name" value="Cytochrome-c_peroxidase"/>
    <property type="match status" value="1"/>
</dbReference>
<keyword evidence="2" id="KW-0813">Transport</keyword>
<keyword evidence="6" id="KW-0732">Signal</keyword>
<keyword evidence="5 12" id="KW-0479">Metal-binding</keyword>
<dbReference type="GO" id="GO:0009055">
    <property type="term" value="F:electron transfer activity"/>
    <property type="evidence" value="ECO:0007669"/>
    <property type="project" value="InterPro"/>
</dbReference>
<feature type="binding site" description="axial binding residue" evidence="12">
    <location>
        <position position="96"/>
    </location>
    <ligand>
        <name>heme c</name>
        <dbReference type="ChEBI" id="CHEBI:61717"/>
        <label>1</label>
    </ligand>
    <ligandPart>
        <name>Fe</name>
        <dbReference type="ChEBI" id="CHEBI:18248"/>
    </ligandPart>
</feature>
<dbReference type="Gene3D" id="1.10.760.10">
    <property type="entry name" value="Cytochrome c-like domain"/>
    <property type="match status" value="2"/>
</dbReference>
<keyword evidence="15" id="KW-1185">Reference proteome</keyword>
<dbReference type="InterPro" id="IPR004852">
    <property type="entry name" value="Di-haem_cyt_c_peroxidsae"/>
</dbReference>
<dbReference type="EMBL" id="BJYZ01000058">
    <property type="protein sequence ID" value="GEO43005.1"/>
    <property type="molecule type" value="Genomic_DNA"/>
</dbReference>
<keyword evidence="4 11" id="KW-0349">Heme</keyword>
<dbReference type="InterPro" id="IPR026259">
    <property type="entry name" value="MauG/Cytc_peroxidase"/>
</dbReference>
<evidence type="ECO:0000256" key="12">
    <source>
        <dbReference type="PIRSR" id="PIRSR000294-2"/>
    </source>
</evidence>
<keyword evidence="8" id="KW-0249">Electron transport</keyword>
<evidence type="ECO:0000256" key="11">
    <source>
        <dbReference type="PIRSR" id="PIRSR000294-1"/>
    </source>
</evidence>
<feature type="binding site" description="covalent" evidence="11">
    <location>
        <position position="92"/>
    </location>
    <ligand>
        <name>heme c</name>
        <dbReference type="ChEBI" id="CHEBI:61717"/>
        <label>1</label>
    </ligand>
</feature>
<dbReference type="PANTHER" id="PTHR30600">
    <property type="entry name" value="CYTOCHROME C PEROXIDASE-RELATED"/>
    <property type="match status" value="1"/>
</dbReference>
<name>A0A512E2R5_9PROT</name>
<feature type="binding site" description="axial binding residue" evidence="12">
    <location>
        <position position="316"/>
    </location>
    <ligand>
        <name>heme c</name>
        <dbReference type="ChEBI" id="CHEBI:61717"/>
        <label>2</label>
    </ligand>
    <ligandPart>
        <name>Fe</name>
        <dbReference type="ChEBI" id="CHEBI:18248"/>
    </ligandPart>
</feature>
<evidence type="ECO:0000256" key="8">
    <source>
        <dbReference type="ARBA" id="ARBA00022982"/>
    </source>
</evidence>
<reference evidence="14 15" key="1">
    <citation type="submission" date="2019-07" db="EMBL/GenBank/DDBJ databases">
        <title>Whole genome shotgun sequence of Skermanella aerolata NBRC 106429.</title>
        <authorList>
            <person name="Hosoyama A."/>
            <person name="Uohara A."/>
            <person name="Ohji S."/>
            <person name="Ichikawa N."/>
        </authorList>
    </citation>
    <scope>NUCLEOTIDE SEQUENCE [LARGE SCALE GENOMIC DNA]</scope>
    <source>
        <strain evidence="14 15">NBRC 106429</strain>
    </source>
</reference>
<dbReference type="SUPFAM" id="SSF46626">
    <property type="entry name" value="Cytochrome c"/>
    <property type="match status" value="2"/>
</dbReference>
<dbReference type="Pfam" id="PF03150">
    <property type="entry name" value="CCP_MauG"/>
    <property type="match status" value="1"/>
</dbReference>
<gene>
    <name evidence="14" type="primary">ccpA</name>
    <name evidence="14" type="ORF">SAE02_71530</name>
</gene>
<dbReference type="Pfam" id="PF00034">
    <property type="entry name" value="Cytochrom_C"/>
    <property type="match status" value="1"/>
</dbReference>
<dbReference type="GO" id="GO:0004130">
    <property type="term" value="F:cytochrome-c peroxidase activity"/>
    <property type="evidence" value="ECO:0007669"/>
    <property type="project" value="TreeGrafter"/>
</dbReference>
<evidence type="ECO:0000256" key="5">
    <source>
        <dbReference type="ARBA" id="ARBA00022723"/>
    </source>
</evidence>
<dbReference type="PROSITE" id="PS51007">
    <property type="entry name" value="CYTC"/>
    <property type="match status" value="2"/>
</dbReference>
<comment type="caution">
    <text evidence="14">The sequence shown here is derived from an EMBL/GenBank/DDBJ whole genome shotgun (WGS) entry which is preliminary data.</text>
</comment>
<keyword evidence="9" id="KW-0560">Oxidoreductase</keyword>
<dbReference type="InterPro" id="IPR051395">
    <property type="entry name" value="Cytochrome_c_Peroxidase/MauG"/>
</dbReference>
<organism evidence="14 15">
    <name type="scientific">Skermanella aerolata</name>
    <dbReference type="NCBI Taxonomy" id="393310"/>
    <lineage>
        <taxon>Bacteria</taxon>
        <taxon>Pseudomonadati</taxon>
        <taxon>Pseudomonadota</taxon>
        <taxon>Alphaproteobacteria</taxon>
        <taxon>Rhodospirillales</taxon>
        <taxon>Azospirillaceae</taxon>
        <taxon>Skermanella</taxon>
    </lineage>
</organism>
<keyword evidence="7" id="KW-0574">Periplasm</keyword>
<dbReference type="FunFam" id="1.10.760.10:FF:000004">
    <property type="entry name" value="Cytochrome c peroxidase"/>
    <property type="match status" value="1"/>
</dbReference>
<sequence>MMSKALTLCRTFTVGSGALIVTLGIVASLSVGSARADAARDAALLEQASGLFEPIPPEPPQLPGNPLTVEKIELGKMLFFEPRLSASWFLSCNSCHNMATGGVDLQPTSIGHGWHRGGRNAPTVLNSVFNFAQFWDGRAKDLMEQAQGPVQAAVEMNSKPADVVATLNAIPEYGRRFAAVFPDEKDAVNFQNMARAIEAYEATLITPNARFDKFLRGDKAALTDREKAGLGLFMEKGCAACHNGINLGGNSYQPFGVVEKPGAEILPQGDPGRYQVTKTASDEYVFKVPTLRNITLTPPYFHSGTVWDLEQAVAVMGRSQLGAALDDREIAAITDFLDSLIGEMPRTELPVLPAIGTGGPAPHLQPVFQGLRPQN</sequence>
<evidence type="ECO:0000256" key="3">
    <source>
        <dbReference type="ARBA" id="ARBA00022559"/>
    </source>
</evidence>
<evidence type="ECO:0000256" key="6">
    <source>
        <dbReference type="ARBA" id="ARBA00022729"/>
    </source>
</evidence>
<comment type="cofactor">
    <cofactor evidence="11">
        <name>heme</name>
        <dbReference type="ChEBI" id="CHEBI:30413"/>
    </cofactor>
    <text evidence="11">Binds 2 heme groups.</text>
</comment>
<feature type="binding site" description="covalent" evidence="11">
    <location>
        <position position="238"/>
    </location>
    <ligand>
        <name>heme c</name>
        <dbReference type="ChEBI" id="CHEBI:61717"/>
        <label>2</label>
    </ligand>
</feature>
<dbReference type="PANTHER" id="PTHR30600:SF7">
    <property type="entry name" value="CYTOCHROME C PEROXIDASE-RELATED"/>
    <property type="match status" value="1"/>
</dbReference>
<evidence type="ECO:0000259" key="13">
    <source>
        <dbReference type="PROSITE" id="PS51007"/>
    </source>
</evidence>
<evidence type="ECO:0000256" key="9">
    <source>
        <dbReference type="ARBA" id="ARBA00023002"/>
    </source>
</evidence>
<dbReference type="InterPro" id="IPR009056">
    <property type="entry name" value="Cyt_c-like_dom"/>
</dbReference>
<dbReference type="GO" id="GO:0020037">
    <property type="term" value="F:heme binding"/>
    <property type="evidence" value="ECO:0007669"/>
    <property type="project" value="InterPro"/>
</dbReference>
<protein>
    <submittedName>
        <fullName evidence="14">Cytochrome c biogenesis protein CcsA</fullName>
    </submittedName>
</protein>
<dbReference type="GO" id="GO:0042597">
    <property type="term" value="C:periplasmic space"/>
    <property type="evidence" value="ECO:0007669"/>
    <property type="project" value="UniProtKB-SubCell"/>
</dbReference>
<evidence type="ECO:0000256" key="4">
    <source>
        <dbReference type="ARBA" id="ARBA00022617"/>
    </source>
</evidence>
<feature type="binding site" description="covalent" evidence="11">
    <location>
        <position position="241"/>
    </location>
    <ligand>
        <name>heme c</name>
        <dbReference type="ChEBI" id="CHEBI:61717"/>
        <label>2</label>
    </ligand>
</feature>
<dbReference type="AlphaFoldDB" id="A0A512E2R5"/>
<dbReference type="RefSeq" id="WP_345769891.1">
    <property type="nucleotide sequence ID" value="NZ_BJYZ01000058.1"/>
</dbReference>
<feature type="binding site" description="axial binding residue" evidence="12">
    <location>
        <position position="112"/>
    </location>
    <ligand>
        <name>heme c</name>
        <dbReference type="ChEBI" id="CHEBI:61717"/>
        <label>1</label>
    </ligand>
    <ligandPart>
        <name>Fe</name>
        <dbReference type="ChEBI" id="CHEBI:18248"/>
    </ligandPart>
</feature>
<dbReference type="Proteomes" id="UP000321523">
    <property type="component" value="Unassembled WGS sequence"/>
</dbReference>
<dbReference type="InterPro" id="IPR036909">
    <property type="entry name" value="Cyt_c-like_dom_sf"/>
</dbReference>
<feature type="binding site" description="axial binding residue" evidence="12">
    <location>
        <position position="242"/>
    </location>
    <ligand>
        <name>heme c</name>
        <dbReference type="ChEBI" id="CHEBI:61717"/>
        <label>2</label>
    </ligand>
    <ligandPart>
        <name>Fe</name>
        <dbReference type="ChEBI" id="CHEBI:18248"/>
    </ligandPart>
</feature>
<feature type="domain" description="Cytochrome c" evidence="13">
    <location>
        <begin position="224"/>
        <end position="341"/>
    </location>
</feature>
<comment type="PTM">
    <text evidence="11">Binds 2 heme groups per subunit.</text>
</comment>
<accession>A0A512E2R5</accession>
<evidence type="ECO:0000313" key="14">
    <source>
        <dbReference type="EMBL" id="GEO43005.1"/>
    </source>
</evidence>
<keyword evidence="3" id="KW-0575">Peroxidase</keyword>
<evidence type="ECO:0000256" key="2">
    <source>
        <dbReference type="ARBA" id="ARBA00022448"/>
    </source>
</evidence>
<evidence type="ECO:0000313" key="15">
    <source>
        <dbReference type="Proteomes" id="UP000321523"/>
    </source>
</evidence>
<proteinExistence type="predicted"/>
<feature type="binding site" description="covalent" evidence="11">
    <location>
        <position position="95"/>
    </location>
    <ligand>
        <name>heme c</name>
        <dbReference type="ChEBI" id="CHEBI:61717"/>
        <label>1</label>
    </ligand>
</feature>
<keyword evidence="10 12" id="KW-0408">Iron</keyword>
<evidence type="ECO:0000256" key="7">
    <source>
        <dbReference type="ARBA" id="ARBA00022764"/>
    </source>
</evidence>